<proteinExistence type="predicted"/>
<evidence type="ECO:0000313" key="7">
    <source>
        <dbReference type="EMBL" id="CAD8162748.1"/>
    </source>
</evidence>
<dbReference type="AlphaFoldDB" id="A0A8S1UCX9"/>
<feature type="domain" description="Protein kinase" evidence="6">
    <location>
        <begin position="28"/>
        <end position="292"/>
    </location>
</feature>
<dbReference type="GO" id="GO:0005776">
    <property type="term" value="C:autophagosome"/>
    <property type="evidence" value="ECO:0007669"/>
    <property type="project" value="TreeGrafter"/>
</dbReference>
<dbReference type="PANTHER" id="PTHR24348:SF22">
    <property type="entry name" value="NON-SPECIFIC SERINE_THREONINE PROTEIN KINASE"/>
    <property type="match status" value="1"/>
</dbReference>
<dbReference type="SMART" id="SM00220">
    <property type="entry name" value="S_TKc"/>
    <property type="match status" value="1"/>
</dbReference>
<evidence type="ECO:0000313" key="8">
    <source>
        <dbReference type="Proteomes" id="UP000683925"/>
    </source>
</evidence>
<dbReference type="OMA" id="NIPQECQ"/>
<comment type="caution">
    <text evidence="7">The sequence shown here is derived from an EMBL/GenBank/DDBJ whole genome shotgun (WGS) entry which is preliminary data.</text>
</comment>
<accession>A0A8S1UCX9</accession>
<organism evidence="7 8">
    <name type="scientific">Paramecium octaurelia</name>
    <dbReference type="NCBI Taxonomy" id="43137"/>
    <lineage>
        <taxon>Eukaryota</taxon>
        <taxon>Sar</taxon>
        <taxon>Alveolata</taxon>
        <taxon>Ciliophora</taxon>
        <taxon>Intramacronucleata</taxon>
        <taxon>Oligohymenophorea</taxon>
        <taxon>Peniculida</taxon>
        <taxon>Parameciidae</taxon>
        <taxon>Paramecium</taxon>
    </lineage>
</organism>
<sequence>MAQQNSDHLYLVNSVISAPTKEYQRREFTMSKLLGQGGEGAVYAAKPRNCQYTTDIALKLQLNMKDSENSFIETVIDYQKKFDNDPNKTSGIIAIYEKFKYQNYYALIMELGGQNLFDYITTKKNLPINERFKICLDLFRPIYFLHSQNLFHRDIKPENFIKVRDQFKLIDFGLTKGLAQDLNRTTGIGTLFYSAPELIEQRNDYNEKVDIWALGCVFYEILTGGTYIQSQSENGIRQEILQYRNKKDTYFQRIDQINIPQECQTALKKMLETYPNQRLTVLEAFEIFYKYKDYSPPTQQQQIQKTHALQSNFQPQQKLPGPTQFQGQKQLPQSQQGTIEQYSKQIIKVIGETITPAQNQQQTTPASEQPTKSQNNRIDVEFKNAAQEICKVVETLMKQLQTGENKNKGKEDLQKKQDQKSEEKEAENQNISYTTLLEENQRYQQRIQELERQLNQQEIQQQKFQEIQNLSCQEIELQRQCSNQSDVERNYSQQNLQEFGIQQTDQQ</sequence>
<evidence type="ECO:0000256" key="4">
    <source>
        <dbReference type="ARBA" id="ARBA00022840"/>
    </source>
</evidence>
<dbReference type="GO" id="GO:0005829">
    <property type="term" value="C:cytosol"/>
    <property type="evidence" value="ECO:0007669"/>
    <property type="project" value="TreeGrafter"/>
</dbReference>
<protein>
    <recommendedName>
        <fullName evidence="6">Protein kinase domain-containing protein</fullName>
    </recommendedName>
</protein>
<dbReference type="GO" id="GO:0016020">
    <property type="term" value="C:membrane"/>
    <property type="evidence" value="ECO:0007669"/>
    <property type="project" value="TreeGrafter"/>
</dbReference>
<keyword evidence="3" id="KW-0418">Kinase</keyword>
<dbReference type="Pfam" id="PF00069">
    <property type="entry name" value="Pkinase"/>
    <property type="match status" value="1"/>
</dbReference>
<dbReference type="EMBL" id="CAJJDP010000042">
    <property type="protein sequence ID" value="CAD8162748.1"/>
    <property type="molecule type" value="Genomic_DNA"/>
</dbReference>
<feature type="region of interest" description="Disordered" evidence="5">
    <location>
        <begin position="314"/>
        <end position="337"/>
    </location>
</feature>
<dbReference type="InterPro" id="IPR045269">
    <property type="entry name" value="Atg1-like"/>
</dbReference>
<dbReference type="GO" id="GO:0004674">
    <property type="term" value="F:protein serine/threonine kinase activity"/>
    <property type="evidence" value="ECO:0007669"/>
    <property type="project" value="InterPro"/>
</dbReference>
<evidence type="ECO:0000256" key="5">
    <source>
        <dbReference type="SAM" id="MobiDB-lite"/>
    </source>
</evidence>
<keyword evidence="4" id="KW-0067">ATP-binding</keyword>
<dbReference type="Proteomes" id="UP000683925">
    <property type="component" value="Unassembled WGS sequence"/>
</dbReference>
<keyword evidence="2" id="KW-0547">Nucleotide-binding</keyword>
<name>A0A8S1UCX9_PAROT</name>
<feature type="region of interest" description="Disordered" evidence="5">
    <location>
        <begin position="403"/>
        <end position="433"/>
    </location>
</feature>
<reference evidence="7" key="1">
    <citation type="submission" date="2021-01" db="EMBL/GenBank/DDBJ databases">
        <authorList>
            <consortium name="Genoscope - CEA"/>
            <person name="William W."/>
        </authorList>
    </citation>
    <scope>NUCLEOTIDE SEQUENCE</scope>
</reference>
<dbReference type="PANTHER" id="PTHR24348">
    <property type="entry name" value="SERINE/THREONINE-PROTEIN KINASE UNC-51-RELATED"/>
    <property type="match status" value="1"/>
</dbReference>
<dbReference type="GO" id="GO:0000045">
    <property type="term" value="P:autophagosome assembly"/>
    <property type="evidence" value="ECO:0007669"/>
    <property type="project" value="TreeGrafter"/>
</dbReference>
<feature type="compositionally biased region" description="Low complexity" evidence="5">
    <location>
        <begin position="324"/>
        <end position="336"/>
    </location>
</feature>
<evidence type="ECO:0000256" key="2">
    <source>
        <dbReference type="ARBA" id="ARBA00022741"/>
    </source>
</evidence>
<dbReference type="InterPro" id="IPR000719">
    <property type="entry name" value="Prot_kinase_dom"/>
</dbReference>
<dbReference type="GO" id="GO:0005524">
    <property type="term" value="F:ATP binding"/>
    <property type="evidence" value="ECO:0007669"/>
    <property type="project" value="UniProtKB-KW"/>
</dbReference>
<dbReference type="GO" id="GO:0010506">
    <property type="term" value="P:regulation of autophagy"/>
    <property type="evidence" value="ECO:0007669"/>
    <property type="project" value="InterPro"/>
</dbReference>
<dbReference type="GO" id="GO:0000407">
    <property type="term" value="C:phagophore assembly site"/>
    <property type="evidence" value="ECO:0007669"/>
    <property type="project" value="TreeGrafter"/>
</dbReference>
<dbReference type="OrthoDB" id="312396at2759"/>
<dbReference type="PROSITE" id="PS50011">
    <property type="entry name" value="PROTEIN_KINASE_DOM"/>
    <property type="match status" value="1"/>
</dbReference>
<evidence type="ECO:0000259" key="6">
    <source>
        <dbReference type="PROSITE" id="PS50011"/>
    </source>
</evidence>
<evidence type="ECO:0000256" key="3">
    <source>
        <dbReference type="ARBA" id="ARBA00022777"/>
    </source>
</evidence>
<keyword evidence="1" id="KW-0808">Transferase</keyword>
<evidence type="ECO:0000256" key="1">
    <source>
        <dbReference type="ARBA" id="ARBA00022679"/>
    </source>
</evidence>
<gene>
    <name evidence="7" type="ORF">POCTA_138.1.T0420110</name>
</gene>
<feature type="compositionally biased region" description="Basic and acidic residues" evidence="5">
    <location>
        <begin position="405"/>
        <end position="427"/>
    </location>
</feature>
<keyword evidence="8" id="KW-1185">Reference proteome</keyword>